<name>A0A822A9B3_9BILA</name>
<keyword evidence="3" id="KW-0378">Hydrolase</keyword>
<dbReference type="Proteomes" id="UP000663848">
    <property type="component" value="Unassembled WGS sequence"/>
</dbReference>
<gene>
    <name evidence="7" type="ORF">QYT958_LOCUS36574</name>
</gene>
<dbReference type="GO" id="GO:0004725">
    <property type="term" value="F:protein tyrosine phosphatase activity"/>
    <property type="evidence" value="ECO:0007669"/>
    <property type="project" value="UniProtKB-EC"/>
</dbReference>
<organism evidence="7 8">
    <name type="scientific">Rotaria socialis</name>
    <dbReference type="NCBI Taxonomy" id="392032"/>
    <lineage>
        <taxon>Eukaryota</taxon>
        <taxon>Metazoa</taxon>
        <taxon>Spiralia</taxon>
        <taxon>Gnathifera</taxon>
        <taxon>Rotifera</taxon>
        <taxon>Eurotatoria</taxon>
        <taxon>Bdelloidea</taxon>
        <taxon>Philodinida</taxon>
        <taxon>Philodinidae</taxon>
        <taxon>Rotaria</taxon>
    </lineage>
</organism>
<evidence type="ECO:0000256" key="2">
    <source>
        <dbReference type="ARBA" id="ARBA00013064"/>
    </source>
</evidence>
<feature type="domain" description="Tyrosine specific protein phosphatases" evidence="6">
    <location>
        <begin position="1"/>
        <end position="55"/>
    </location>
</feature>
<protein>
    <recommendedName>
        <fullName evidence="2">protein-tyrosine-phosphatase</fullName>
        <ecNumber evidence="2">3.1.3.48</ecNumber>
    </recommendedName>
</protein>
<dbReference type="GO" id="GO:0008045">
    <property type="term" value="P:motor neuron axon guidance"/>
    <property type="evidence" value="ECO:0007669"/>
    <property type="project" value="TreeGrafter"/>
</dbReference>
<evidence type="ECO:0000313" key="8">
    <source>
        <dbReference type="Proteomes" id="UP000663848"/>
    </source>
</evidence>
<comment type="similarity">
    <text evidence="1">Belongs to the protein-tyrosine phosphatase family.</text>
</comment>
<evidence type="ECO:0000256" key="4">
    <source>
        <dbReference type="ARBA" id="ARBA00022912"/>
    </source>
</evidence>
<evidence type="ECO:0000256" key="1">
    <source>
        <dbReference type="ARBA" id="ARBA00009580"/>
    </source>
</evidence>
<feature type="domain" description="Tyrosine-protein phosphatase" evidence="5">
    <location>
        <begin position="1"/>
        <end position="64"/>
    </location>
</feature>
<evidence type="ECO:0000256" key="3">
    <source>
        <dbReference type="ARBA" id="ARBA00022801"/>
    </source>
</evidence>
<dbReference type="InterPro" id="IPR000387">
    <property type="entry name" value="Tyr_Pase_dom"/>
</dbReference>
<proteinExistence type="inferred from homology"/>
<dbReference type="PANTHER" id="PTHR19134">
    <property type="entry name" value="RECEPTOR-TYPE TYROSINE-PROTEIN PHOSPHATASE"/>
    <property type="match status" value="1"/>
</dbReference>
<dbReference type="PANTHER" id="PTHR19134:SF562">
    <property type="entry name" value="PROTEIN-TYROSINE-PHOSPHATASE"/>
    <property type="match status" value="1"/>
</dbReference>
<dbReference type="Gene3D" id="3.90.190.10">
    <property type="entry name" value="Protein tyrosine phosphatase superfamily"/>
    <property type="match status" value="1"/>
</dbReference>
<dbReference type="PROSITE" id="PS50056">
    <property type="entry name" value="TYR_PHOSPHATASE_2"/>
    <property type="match status" value="1"/>
</dbReference>
<evidence type="ECO:0000313" key="7">
    <source>
        <dbReference type="EMBL" id="CAF4985317.1"/>
    </source>
</evidence>
<dbReference type="EMBL" id="CAJOBR010029283">
    <property type="protein sequence ID" value="CAF4985317.1"/>
    <property type="molecule type" value="Genomic_DNA"/>
</dbReference>
<dbReference type="InterPro" id="IPR029021">
    <property type="entry name" value="Prot-tyrosine_phosphatase-like"/>
</dbReference>
<keyword evidence="4" id="KW-0904">Protein phosphatase</keyword>
<evidence type="ECO:0000259" key="6">
    <source>
        <dbReference type="PROSITE" id="PS50056"/>
    </source>
</evidence>
<sequence>SGTGRTGTYIAVDIIIHLLDQSNEQLATMNLDVMGIVNQLKHDRVKLVQTKEQYLLIHICVEEYLKRKKQFDPIPTETNEYETIRDSLIGADQQGYMTLLDSKNSLQADLSSIIANIKNEEINEYESVDVPNDEKRVGFGNNDDYVTIG</sequence>
<dbReference type="SUPFAM" id="SSF52799">
    <property type="entry name" value="(Phosphotyrosine protein) phosphatases II"/>
    <property type="match status" value="1"/>
</dbReference>
<reference evidence="7" key="1">
    <citation type="submission" date="2021-02" db="EMBL/GenBank/DDBJ databases">
        <authorList>
            <person name="Nowell W R."/>
        </authorList>
    </citation>
    <scope>NUCLEOTIDE SEQUENCE</scope>
</reference>
<comment type="caution">
    <text evidence="7">The sequence shown here is derived from an EMBL/GenBank/DDBJ whole genome shotgun (WGS) entry which is preliminary data.</text>
</comment>
<dbReference type="Pfam" id="PF00102">
    <property type="entry name" value="Y_phosphatase"/>
    <property type="match status" value="1"/>
</dbReference>
<feature type="non-terminal residue" evidence="7">
    <location>
        <position position="1"/>
    </location>
</feature>
<dbReference type="InterPro" id="IPR000242">
    <property type="entry name" value="PTP_cat"/>
</dbReference>
<dbReference type="EC" id="3.1.3.48" evidence="2"/>
<dbReference type="InterPro" id="IPR050348">
    <property type="entry name" value="Protein-Tyr_Phosphatase"/>
</dbReference>
<dbReference type="PROSITE" id="PS50055">
    <property type="entry name" value="TYR_PHOSPHATASE_PTP"/>
    <property type="match status" value="1"/>
</dbReference>
<accession>A0A822A9B3</accession>
<evidence type="ECO:0000259" key="5">
    <source>
        <dbReference type="PROSITE" id="PS50055"/>
    </source>
</evidence>
<dbReference type="AlphaFoldDB" id="A0A822A9B3"/>